<name>A0A9P0Z4B7_CUSEU</name>
<dbReference type="OrthoDB" id="1416016at2759"/>
<dbReference type="InterPro" id="IPR004330">
    <property type="entry name" value="FAR1_DNA_bnd_dom"/>
</dbReference>
<keyword evidence="3" id="KW-1185">Reference proteome</keyword>
<dbReference type="EMBL" id="CAMAPE010000019">
    <property type="protein sequence ID" value="CAH9088592.1"/>
    <property type="molecule type" value="Genomic_DNA"/>
</dbReference>
<dbReference type="PANTHER" id="PTHR46328">
    <property type="entry name" value="FAR-RED IMPAIRED RESPONSIVE (FAR1) FAMILY PROTEIN-RELATED"/>
    <property type="match status" value="1"/>
</dbReference>
<dbReference type="PANTHER" id="PTHR46328:SF35">
    <property type="entry name" value="PROTEIN FAR1-RELATED SEQUENCE 5-LIKE"/>
    <property type="match status" value="1"/>
</dbReference>
<evidence type="ECO:0000259" key="1">
    <source>
        <dbReference type="Pfam" id="PF03101"/>
    </source>
</evidence>
<evidence type="ECO:0000313" key="2">
    <source>
        <dbReference type="EMBL" id="CAH9088592.1"/>
    </source>
</evidence>
<accession>A0A9P0Z4B7</accession>
<protein>
    <recommendedName>
        <fullName evidence="1">FAR1 domain-containing protein</fullName>
    </recommendedName>
</protein>
<evidence type="ECO:0000313" key="3">
    <source>
        <dbReference type="Proteomes" id="UP001152484"/>
    </source>
</evidence>
<dbReference type="AlphaFoldDB" id="A0A9P0Z4B7"/>
<gene>
    <name evidence="2" type="ORF">CEURO_LOCUS10577</name>
</gene>
<dbReference type="Proteomes" id="UP001152484">
    <property type="component" value="Unassembled WGS sequence"/>
</dbReference>
<dbReference type="Pfam" id="PF03101">
    <property type="entry name" value="FAR1"/>
    <property type="match status" value="1"/>
</dbReference>
<organism evidence="2 3">
    <name type="scientific">Cuscuta europaea</name>
    <name type="common">European dodder</name>
    <dbReference type="NCBI Taxonomy" id="41803"/>
    <lineage>
        <taxon>Eukaryota</taxon>
        <taxon>Viridiplantae</taxon>
        <taxon>Streptophyta</taxon>
        <taxon>Embryophyta</taxon>
        <taxon>Tracheophyta</taxon>
        <taxon>Spermatophyta</taxon>
        <taxon>Magnoliopsida</taxon>
        <taxon>eudicotyledons</taxon>
        <taxon>Gunneridae</taxon>
        <taxon>Pentapetalae</taxon>
        <taxon>asterids</taxon>
        <taxon>lamiids</taxon>
        <taxon>Solanales</taxon>
        <taxon>Convolvulaceae</taxon>
        <taxon>Cuscuteae</taxon>
        <taxon>Cuscuta</taxon>
        <taxon>Cuscuta subgen. Cuscuta</taxon>
    </lineage>
</organism>
<feature type="domain" description="FAR1" evidence="1">
    <location>
        <begin position="32"/>
        <end position="98"/>
    </location>
</feature>
<proteinExistence type="predicted"/>
<sequence length="141" mass="15955">MLVWSFIVKRQFMISIRLMVEEWAFLLDNELHKDKTGNITAIVLECARAGSRASRSQNVLKPQPSMQVGCLARIRARTNYAGGWVISKSCLDHNHDMSPTKARLFRCNRKLTPHMMRNLDINDVVGIPVQKSFNSAVVEAG</sequence>
<reference evidence="2" key="1">
    <citation type="submission" date="2022-07" db="EMBL/GenBank/DDBJ databases">
        <authorList>
            <person name="Macas J."/>
            <person name="Novak P."/>
            <person name="Neumann P."/>
        </authorList>
    </citation>
    <scope>NUCLEOTIDE SEQUENCE</scope>
</reference>
<comment type="caution">
    <text evidence="2">The sequence shown here is derived from an EMBL/GenBank/DDBJ whole genome shotgun (WGS) entry which is preliminary data.</text>
</comment>